<protein>
    <submittedName>
        <fullName evidence="1">Uncharacterized protein</fullName>
    </submittedName>
</protein>
<organism evidence="1 2">
    <name type="scientific">Citrullus colocynthis</name>
    <name type="common">colocynth</name>
    <dbReference type="NCBI Taxonomy" id="252529"/>
    <lineage>
        <taxon>Eukaryota</taxon>
        <taxon>Viridiplantae</taxon>
        <taxon>Streptophyta</taxon>
        <taxon>Embryophyta</taxon>
        <taxon>Tracheophyta</taxon>
        <taxon>Spermatophyta</taxon>
        <taxon>Magnoliopsida</taxon>
        <taxon>eudicotyledons</taxon>
        <taxon>Gunneridae</taxon>
        <taxon>Pentapetalae</taxon>
        <taxon>rosids</taxon>
        <taxon>fabids</taxon>
        <taxon>Cucurbitales</taxon>
        <taxon>Cucurbitaceae</taxon>
        <taxon>Benincaseae</taxon>
        <taxon>Citrullus</taxon>
    </lineage>
</organism>
<name>A0ABP0Y7A3_9ROSI</name>
<reference evidence="1 2" key="1">
    <citation type="submission" date="2024-03" db="EMBL/GenBank/DDBJ databases">
        <authorList>
            <person name="Gkanogiannis A."/>
            <person name="Becerra Lopez-Lavalle L."/>
        </authorList>
    </citation>
    <scope>NUCLEOTIDE SEQUENCE [LARGE SCALE GENOMIC DNA]</scope>
</reference>
<evidence type="ECO:0000313" key="1">
    <source>
        <dbReference type="EMBL" id="CAK9316350.1"/>
    </source>
</evidence>
<gene>
    <name evidence="1" type="ORF">CITCOLO1_LOCUS8211</name>
</gene>
<dbReference type="EMBL" id="OZ021736">
    <property type="protein sequence ID" value="CAK9316350.1"/>
    <property type="molecule type" value="Genomic_DNA"/>
</dbReference>
<proteinExistence type="predicted"/>
<sequence>MLYICRVTTYGSEPKYIDLTANLIYFCKYEFSAKLKCLSQLKMSYIVGNGRSLSFWKDVWAGDVIGMLRRNLRDTRIDEFASLMQFLEAATYTKDLTIVDKRYLFYKFSP</sequence>
<evidence type="ECO:0000313" key="2">
    <source>
        <dbReference type="Proteomes" id="UP001642487"/>
    </source>
</evidence>
<accession>A0ABP0Y7A3</accession>
<dbReference type="Proteomes" id="UP001642487">
    <property type="component" value="Chromosome 2"/>
</dbReference>
<keyword evidence="2" id="KW-1185">Reference proteome</keyword>